<dbReference type="GO" id="GO:0008270">
    <property type="term" value="F:zinc ion binding"/>
    <property type="evidence" value="ECO:0007669"/>
    <property type="project" value="InterPro"/>
</dbReference>
<dbReference type="GO" id="GO:0003676">
    <property type="term" value="F:nucleic acid binding"/>
    <property type="evidence" value="ECO:0007669"/>
    <property type="project" value="InterPro"/>
</dbReference>
<name>A0A0S3SZ87_PHAAN</name>
<dbReference type="Proteomes" id="UP000291084">
    <property type="component" value="Chromosome 9"/>
</dbReference>
<evidence type="ECO:0000313" key="3">
    <source>
        <dbReference type="Proteomes" id="UP000291084"/>
    </source>
</evidence>
<dbReference type="EMBL" id="AP015042">
    <property type="protein sequence ID" value="BAT98096.1"/>
    <property type="molecule type" value="Genomic_DNA"/>
</dbReference>
<reference evidence="2 3" key="1">
    <citation type="journal article" date="2015" name="Sci. Rep.">
        <title>The power of single molecule real-time sequencing technology in the de novo assembly of a eukaryotic genome.</title>
        <authorList>
            <person name="Sakai H."/>
            <person name="Naito K."/>
            <person name="Ogiso-Tanaka E."/>
            <person name="Takahashi Y."/>
            <person name="Iseki K."/>
            <person name="Muto C."/>
            <person name="Satou K."/>
            <person name="Teruya K."/>
            <person name="Shiroma A."/>
            <person name="Shimoji M."/>
            <person name="Hirano T."/>
            <person name="Itoh T."/>
            <person name="Kaga A."/>
            <person name="Tomooka N."/>
        </authorList>
    </citation>
    <scope>NUCLEOTIDE SEQUENCE [LARGE SCALE GENOMIC DNA]</scope>
    <source>
        <strain evidence="3">cv. Shumari</strain>
    </source>
</reference>
<evidence type="ECO:0000313" key="2">
    <source>
        <dbReference type="EMBL" id="BAT98096.1"/>
    </source>
</evidence>
<accession>A0A0S3SZ87</accession>
<dbReference type="SUPFAM" id="SSF57756">
    <property type="entry name" value="Retrovirus zinc finger-like domains"/>
    <property type="match status" value="1"/>
</dbReference>
<keyword evidence="1" id="KW-0175">Coiled coil</keyword>
<protein>
    <recommendedName>
        <fullName evidence="4">CCHC-type domain-containing protein</fullName>
    </recommendedName>
</protein>
<feature type="non-terminal residue" evidence="2">
    <location>
        <position position="1"/>
    </location>
</feature>
<sequence length="160" mass="18669">LLDESEKLNAAHKNLKKEFKELRIKYEKALDEEVSLRNKICNLEMKESSNVEHPVECLSCKSHMLDIDILENLLEVATGINNVEMPITVRKVYENKSAFKSKNQIKRTRRVWVEKGTVSYRNPNVVTCFYCMKKGHTSNKCRIKHFDVPNGKYAWIPVIK</sequence>
<organism evidence="2 3">
    <name type="scientific">Vigna angularis var. angularis</name>
    <dbReference type="NCBI Taxonomy" id="157739"/>
    <lineage>
        <taxon>Eukaryota</taxon>
        <taxon>Viridiplantae</taxon>
        <taxon>Streptophyta</taxon>
        <taxon>Embryophyta</taxon>
        <taxon>Tracheophyta</taxon>
        <taxon>Spermatophyta</taxon>
        <taxon>Magnoliopsida</taxon>
        <taxon>eudicotyledons</taxon>
        <taxon>Gunneridae</taxon>
        <taxon>Pentapetalae</taxon>
        <taxon>rosids</taxon>
        <taxon>fabids</taxon>
        <taxon>Fabales</taxon>
        <taxon>Fabaceae</taxon>
        <taxon>Papilionoideae</taxon>
        <taxon>50 kb inversion clade</taxon>
        <taxon>NPAAA clade</taxon>
        <taxon>indigoferoid/millettioid clade</taxon>
        <taxon>Phaseoleae</taxon>
        <taxon>Vigna</taxon>
    </lineage>
</organism>
<proteinExistence type="predicted"/>
<dbReference type="AlphaFoldDB" id="A0A0S3SZ87"/>
<dbReference type="InterPro" id="IPR036875">
    <property type="entry name" value="Znf_CCHC_sf"/>
</dbReference>
<evidence type="ECO:0008006" key="4">
    <source>
        <dbReference type="Google" id="ProtNLM"/>
    </source>
</evidence>
<evidence type="ECO:0000256" key="1">
    <source>
        <dbReference type="SAM" id="Coils"/>
    </source>
</evidence>
<gene>
    <name evidence="2" type="primary">Vigan.09G171300</name>
    <name evidence="2" type="ORF">VIGAN_09171300</name>
</gene>
<keyword evidence="3" id="KW-1185">Reference proteome</keyword>
<feature type="coiled-coil region" evidence="1">
    <location>
        <begin position="5"/>
        <end position="39"/>
    </location>
</feature>